<evidence type="ECO:0000256" key="2">
    <source>
        <dbReference type="ARBA" id="ARBA00023128"/>
    </source>
</evidence>
<reference evidence="5 6" key="1">
    <citation type="journal article" date="2011" name="Proc. Natl. Acad. Sci. U.S.A.">
        <title>Evolutionary erosion of yeast sex chromosomes by mating-type switching accidents.</title>
        <authorList>
            <person name="Gordon J.L."/>
            <person name="Armisen D."/>
            <person name="Proux-Wera E."/>
            <person name="Oheigeartaigh S.S."/>
            <person name="Byrne K.P."/>
            <person name="Wolfe K.H."/>
        </authorList>
    </citation>
    <scope>NUCLEOTIDE SEQUENCE [LARGE SCALE GENOMIC DNA]</scope>
    <source>
        <strain evidence="6">ATCC 10597 / BCRC 20456 / CBS 421 / NBRC 0211 / NRRL Y-12639</strain>
    </source>
</reference>
<organism evidence="5 6">
    <name type="scientific">Naumovozyma dairenensis (strain ATCC 10597 / BCRC 20456 / CBS 421 / NBRC 0211 / NRRL Y-12639)</name>
    <name type="common">Saccharomyces dairenensis</name>
    <dbReference type="NCBI Taxonomy" id="1071378"/>
    <lineage>
        <taxon>Eukaryota</taxon>
        <taxon>Fungi</taxon>
        <taxon>Dikarya</taxon>
        <taxon>Ascomycota</taxon>
        <taxon>Saccharomycotina</taxon>
        <taxon>Saccharomycetes</taxon>
        <taxon>Saccharomycetales</taxon>
        <taxon>Saccharomycetaceae</taxon>
        <taxon>Naumovozyma</taxon>
    </lineage>
</organism>
<dbReference type="AlphaFoldDB" id="G0W6A9"/>
<comment type="subcellular location">
    <subcellularLocation>
        <location evidence="1">Mitochondrion membrane</location>
    </subcellularLocation>
</comment>
<dbReference type="InterPro" id="IPR021278">
    <property type="entry name" value="ATP19"/>
</dbReference>
<dbReference type="EMBL" id="HE580268">
    <property type="protein sequence ID" value="CCD23320.1"/>
    <property type="molecule type" value="Genomic_DNA"/>
</dbReference>
<gene>
    <name evidence="5" type="primary">NDAI0B02850</name>
    <name evidence="5" type="ordered locus">NDAI_0B02850</name>
</gene>
<dbReference type="GO" id="GO:0015986">
    <property type="term" value="P:proton motive force-driven ATP synthesis"/>
    <property type="evidence" value="ECO:0007669"/>
    <property type="project" value="EnsemblFungi"/>
</dbReference>
<dbReference type="Proteomes" id="UP000000689">
    <property type="component" value="Chromosome 2"/>
</dbReference>
<evidence type="ECO:0000256" key="1">
    <source>
        <dbReference type="ARBA" id="ARBA00004325"/>
    </source>
</evidence>
<dbReference type="OrthoDB" id="2094445at2759"/>
<dbReference type="STRING" id="1071378.G0W6A9"/>
<keyword evidence="4" id="KW-1133">Transmembrane helix</keyword>
<dbReference type="Pfam" id="PF11022">
    <property type="entry name" value="ATP19"/>
    <property type="match status" value="1"/>
</dbReference>
<dbReference type="KEGG" id="ndi:NDAI_0B02850"/>
<dbReference type="GO" id="GO:0045259">
    <property type="term" value="C:proton-transporting ATP synthase complex"/>
    <property type="evidence" value="ECO:0007669"/>
    <property type="project" value="EnsemblFungi"/>
</dbReference>
<dbReference type="GO" id="GO:0065003">
    <property type="term" value="P:protein-containing complex assembly"/>
    <property type="evidence" value="ECO:0007669"/>
    <property type="project" value="EnsemblFungi"/>
</dbReference>
<keyword evidence="6" id="KW-1185">Reference proteome</keyword>
<accession>G0W6A9</accession>
<sequence>MGSAYQIMGRSVPSHYLAMGTIGLVSLCILPSLVGGKKEKVASINAISDDEDAFVRKYLQEHKTKV</sequence>
<dbReference type="PANTHER" id="PTHR28074">
    <property type="entry name" value="ATP SYNTHASE SUBUNIT K, MITOCHONDRIAL"/>
    <property type="match status" value="1"/>
</dbReference>
<feature type="transmembrane region" description="Helical" evidence="4">
    <location>
        <begin position="15"/>
        <end position="34"/>
    </location>
</feature>
<proteinExistence type="predicted"/>
<name>G0W6A9_NAUDC</name>
<protein>
    <recommendedName>
        <fullName evidence="7">ATP synthase subunit K, mitochondrial</fullName>
    </recommendedName>
</protein>
<evidence type="ECO:0000256" key="4">
    <source>
        <dbReference type="SAM" id="Phobius"/>
    </source>
</evidence>
<evidence type="ECO:0000313" key="6">
    <source>
        <dbReference type="Proteomes" id="UP000000689"/>
    </source>
</evidence>
<dbReference type="OMA" id="FQPHQLA"/>
<dbReference type="PANTHER" id="PTHR28074:SF1">
    <property type="entry name" value="ATP SYNTHASE SUBUNIT K, MITOCHONDRIAL"/>
    <property type="match status" value="1"/>
</dbReference>
<evidence type="ECO:0000256" key="3">
    <source>
        <dbReference type="ARBA" id="ARBA00023136"/>
    </source>
</evidence>
<keyword evidence="2" id="KW-0496">Mitochondrion</keyword>
<keyword evidence="3 4" id="KW-0472">Membrane</keyword>
<dbReference type="GeneID" id="11497975"/>
<dbReference type="RefSeq" id="XP_003668563.1">
    <property type="nucleotide sequence ID" value="XM_003668515.1"/>
</dbReference>
<keyword evidence="4" id="KW-0812">Transmembrane</keyword>
<evidence type="ECO:0000313" key="5">
    <source>
        <dbReference type="EMBL" id="CCD23320.1"/>
    </source>
</evidence>
<dbReference type="eggNOG" id="ENOG502S99W">
    <property type="taxonomic scope" value="Eukaryota"/>
</dbReference>
<dbReference type="HOGENOM" id="CLU_172736_1_2_1"/>
<evidence type="ECO:0008006" key="7">
    <source>
        <dbReference type="Google" id="ProtNLM"/>
    </source>
</evidence>
<dbReference type="GO" id="GO:0005743">
    <property type="term" value="C:mitochondrial inner membrane"/>
    <property type="evidence" value="ECO:0007669"/>
    <property type="project" value="EnsemblFungi"/>
</dbReference>